<keyword evidence="5" id="KW-1185">Reference proteome</keyword>
<reference evidence="4" key="1">
    <citation type="submission" date="2022-11" db="UniProtKB">
        <authorList>
            <consortium name="EnsemblMetazoa"/>
        </authorList>
    </citation>
    <scope>IDENTIFICATION</scope>
</reference>
<sequence>MTFHQVMPMTCRKKINMIKFQVILSLLFAAVTPFVTSQVPVSRDPPIAYADFHKIADHFLNATGLAADLSVTKALGCGFRCLFHHQCVSFNYGGSGGNNCKILGFDRFSSSSSLLHDGKYDYYYIKRACDDKPCANNGKCITNDDSSNFTCGCTRLFTGKTCKGMLIM</sequence>
<dbReference type="EnsemblMetazoa" id="XM_021036715.2">
    <property type="protein sequence ID" value="XP_020892374.1"/>
    <property type="gene ID" value="LOC110231671"/>
</dbReference>
<dbReference type="Proteomes" id="UP000887567">
    <property type="component" value="Unplaced"/>
</dbReference>
<dbReference type="InterPro" id="IPR003609">
    <property type="entry name" value="Pan_app"/>
</dbReference>
<dbReference type="KEGG" id="epa:110231671"/>
<evidence type="ECO:0000256" key="2">
    <source>
        <dbReference type="PROSITE-ProRule" id="PRU00076"/>
    </source>
</evidence>
<dbReference type="InterPro" id="IPR000742">
    <property type="entry name" value="EGF"/>
</dbReference>
<keyword evidence="2" id="KW-0245">EGF-like domain</keyword>
<comment type="caution">
    <text evidence="2">Lacks conserved residue(s) required for the propagation of feature annotation.</text>
</comment>
<evidence type="ECO:0000313" key="5">
    <source>
        <dbReference type="Proteomes" id="UP000887567"/>
    </source>
</evidence>
<dbReference type="PROSITE" id="PS00022">
    <property type="entry name" value="EGF_1"/>
    <property type="match status" value="1"/>
</dbReference>
<dbReference type="RefSeq" id="XP_020892374.1">
    <property type="nucleotide sequence ID" value="XM_021036715.2"/>
</dbReference>
<protein>
    <recommendedName>
        <fullName evidence="3">EGF-like domain-containing protein</fullName>
    </recommendedName>
</protein>
<evidence type="ECO:0000259" key="3">
    <source>
        <dbReference type="PROSITE" id="PS50026"/>
    </source>
</evidence>
<dbReference type="Pfam" id="PF00024">
    <property type="entry name" value="PAN_1"/>
    <property type="match status" value="1"/>
</dbReference>
<dbReference type="Gene3D" id="2.10.25.10">
    <property type="entry name" value="Laminin"/>
    <property type="match status" value="1"/>
</dbReference>
<dbReference type="SUPFAM" id="SSF57196">
    <property type="entry name" value="EGF/Laminin"/>
    <property type="match status" value="1"/>
</dbReference>
<comment type="similarity">
    <text evidence="1">Belongs to the EGF domain peptide family.</text>
</comment>
<keyword evidence="2" id="KW-1015">Disulfide bond</keyword>
<dbReference type="AlphaFoldDB" id="A0A913WQ25"/>
<dbReference type="Pfam" id="PF00008">
    <property type="entry name" value="EGF"/>
    <property type="match status" value="1"/>
</dbReference>
<feature type="disulfide bond" evidence="2">
    <location>
        <begin position="153"/>
        <end position="162"/>
    </location>
</feature>
<evidence type="ECO:0000256" key="1">
    <source>
        <dbReference type="ARBA" id="ARBA00006373"/>
    </source>
</evidence>
<dbReference type="PROSITE" id="PS50026">
    <property type="entry name" value="EGF_3"/>
    <property type="match status" value="1"/>
</dbReference>
<dbReference type="OrthoDB" id="5813299at2759"/>
<feature type="disulfide bond" evidence="2">
    <location>
        <begin position="134"/>
        <end position="151"/>
    </location>
</feature>
<evidence type="ECO:0000313" key="4">
    <source>
        <dbReference type="EnsemblMetazoa" id="XP_020892374.1"/>
    </source>
</evidence>
<feature type="domain" description="EGF-like" evidence="3">
    <location>
        <begin position="125"/>
        <end position="163"/>
    </location>
</feature>
<accession>A0A913WQ25</accession>
<dbReference type="SMART" id="SM00181">
    <property type="entry name" value="EGF"/>
    <property type="match status" value="1"/>
</dbReference>
<name>A0A913WQ25_EXADI</name>
<dbReference type="GeneID" id="110231671"/>
<proteinExistence type="inferred from homology"/>
<organism evidence="4 5">
    <name type="scientific">Exaiptasia diaphana</name>
    <name type="common">Tropical sea anemone</name>
    <name type="synonym">Aiptasia pulchella</name>
    <dbReference type="NCBI Taxonomy" id="2652724"/>
    <lineage>
        <taxon>Eukaryota</taxon>
        <taxon>Metazoa</taxon>
        <taxon>Cnidaria</taxon>
        <taxon>Anthozoa</taxon>
        <taxon>Hexacorallia</taxon>
        <taxon>Actiniaria</taxon>
        <taxon>Aiptasiidae</taxon>
        <taxon>Exaiptasia</taxon>
    </lineage>
</organism>